<gene>
    <name evidence="2" type="ORF">BC781_107115</name>
</gene>
<dbReference type="Pfam" id="PF00144">
    <property type="entry name" value="Beta-lactamase"/>
    <property type="match status" value="1"/>
</dbReference>
<dbReference type="Gene3D" id="3.40.710.10">
    <property type="entry name" value="DD-peptidase/beta-lactamase superfamily"/>
    <property type="match status" value="1"/>
</dbReference>
<dbReference type="InterPro" id="IPR001466">
    <property type="entry name" value="Beta-lactam-related"/>
</dbReference>
<name>A0A315Z6Y7_SEDFL</name>
<dbReference type="Proteomes" id="UP000245535">
    <property type="component" value="Unassembled WGS sequence"/>
</dbReference>
<reference evidence="2 3" key="1">
    <citation type="submission" date="2018-03" db="EMBL/GenBank/DDBJ databases">
        <title>Genomic Encyclopedia of Archaeal and Bacterial Type Strains, Phase II (KMG-II): from individual species to whole genera.</title>
        <authorList>
            <person name="Goeker M."/>
        </authorList>
    </citation>
    <scope>NUCLEOTIDE SEQUENCE [LARGE SCALE GENOMIC DNA]</scope>
    <source>
        <strain evidence="2 3">DSM 28229</strain>
    </source>
</reference>
<feature type="domain" description="Beta-lactamase-related" evidence="1">
    <location>
        <begin position="134"/>
        <end position="448"/>
    </location>
</feature>
<sequence>MEFKTLLFTVVGTMIFGLSSKVIHKGGASGNKLKTMKIAKPENVASNISLEKIHEINTFFSKDENKVKIQFASDETKYAWQNIPEFYNVARIAKGEKRNDLTYRIDDNIENIKYINRKGEQLSVNSHFEKYPIDAMIVVKNGEVRYERYQTMREHDQHIWFSVSKVVGSTMLAFLEMERKVDVKKPVSEYLVELKGSVWDTVTVEEALDMATGLNGTEHDEPLEDSRTNPNQIWYQWAATNDIGIFDNKGLSQKWDEVLREMERVKPAYTAFEYNSINTFVINRIVERVGERPLNEQLRERIWSKMGMDHDANIVMSPSGNALGFMGMNSTLRDLARFGMAFTPSSEKLAGERVIPQAIMNKIHDRSKHRMYAKGNVGKLFVENFPRDKNIANRYQWDAVFEDGAMLKKGVGGQGLYISPKDDLVIAWFCTGTGADQEETMARTIAKALENND</sequence>
<evidence type="ECO:0000313" key="2">
    <source>
        <dbReference type="EMBL" id="PWJ38525.1"/>
    </source>
</evidence>
<dbReference type="RefSeq" id="WP_109621674.1">
    <property type="nucleotide sequence ID" value="NZ_QGDO01000007.1"/>
</dbReference>
<accession>A0A315Z6Y7</accession>
<evidence type="ECO:0000259" key="1">
    <source>
        <dbReference type="Pfam" id="PF00144"/>
    </source>
</evidence>
<dbReference type="EMBL" id="QGDO01000007">
    <property type="protein sequence ID" value="PWJ38525.1"/>
    <property type="molecule type" value="Genomic_DNA"/>
</dbReference>
<dbReference type="PANTHER" id="PTHR43283:SF7">
    <property type="entry name" value="BETA-LACTAMASE-RELATED DOMAIN-CONTAINING PROTEIN"/>
    <property type="match status" value="1"/>
</dbReference>
<evidence type="ECO:0000313" key="3">
    <source>
        <dbReference type="Proteomes" id="UP000245535"/>
    </source>
</evidence>
<dbReference type="PANTHER" id="PTHR43283">
    <property type="entry name" value="BETA-LACTAMASE-RELATED"/>
    <property type="match status" value="1"/>
</dbReference>
<organism evidence="2 3">
    <name type="scientific">Sediminitomix flava</name>
    <dbReference type="NCBI Taxonomy" id="379075"/>
    <lineage>
        <taxon>Bacteria</taxon>
        <taxon>Pseudomonadati</taxon>
        <taxon>Bacteroidota</taxon>
        <taxon>Cytophagia</taxon>
        <taxon>Cytophagales</taxon>
        <taxon>Flammeovirgaceae</taxon>
        <taxon>Sediminitomix</taxon>
    </lineage>
</organism>
<keyword evidence="3" id="KW-1185">Reference proteome</keyword>
<protein>
    <recommendedName>
        <fullName evidence="1">Beta-lactamase-related domain-containing protein</fullName>
    </recommendedName>
</protein>
<dbReference type="InterPro" id="IPR050789">
    <property type="entry name" value="Diverse_Enzym_Activities"/>
</dbReference>
<comment type="caution">
    <text evidence="2">The sequence shown here is derived from an EMBL/GenBank/DDBJ whole genome shotgun (WGS) entry which is preliminary data.</text>
</comment>
<proteinExistence type="predicted"/>
<dbReference type="AlphaFoldDB" id="A0A315Z6Y7"/>
<dbReference type="InterPro" id="IPR012338">
    <property type="entry name" value="Beta-lactam/transpept-like"/>
</dbReference>
<dbReference type="SUPFAM" id="SSF56601">
    <property type="entry name" value="beta-lactamase/transpeptidase-like"/>
    <property type="match status" value="1"/>
</dbReference>
<dbReference type="OrthoDB" id="1185352at2"/>